<dbReference type="GO" id="GO:0000380">
    <property type="term" value="P:alternative mRNA splicing, via spliceosome"/>
    <property type="evidence" value="ECO:0007669"/>
    <property type="project" value="TreeGrafter"/>
</dbReference>
<dbReference type="InterPro" id="IPR035979">
    <property type="entry name" value="RBD_domain_sf"/>
</dbReference>
<dbReference type="InterPro" id="IPR012677">
    <property type="entry name" value="Nucleotide-bd_a/b_plait_sf"/>
</dbReference>
<feature type="compositionally biased region" description="Basic and acidic residues" evidence="2">
    <location>
        <begin position="157"/>
        <end position="171"/>
    </location>
</feature>
<dbReference type="GO" id="GO:0000381">
    <property type="term" value="P:regulation of alternative mRNA splicing, via spliceosome"/>
    <property type="evidence" value="ECO:0007669"/>
    <property type="project" value="TreeGrafter"/>
</dbReference>
<dbReference type="STRING" id="361077.A0A151ZK50"/>
<evidence type="ECO:0000256" key="2">
    <source>
        <dbReference type="SAM" id="MobiDB-lite"/>
    </source>
</evidence>
<dbReference type="SMART" id="SM00360">
    <property type="entry name" value="RRM"/>
    <property type="match status" value="3"/>
</dbReference>
<dbReference type="GO" id="GO:0071011">
    <property type="term" value="C:precatalytic spliceosome"/>
    <property type="evidence" value="ECO:0007669"/>
    <property type="project" value="TreeGrafter"/>
</dbReference>
<dbReference type="InterPro" id="IPR003954">
    <property type="entry name" value="RRM_euk-type"/>
</dbReference>
<reference evidence="4 5" key="1">
    <citation type="submission" date="2015-12" db="EMBL/GenBank/DDBJ databases">
        <title>Dictyostelia acquired genes for synthesis and detection of signals that induce cell-type specialization by lateral gene transfer from prokaryotes.</title>
        <authorList>
            <person name="Gloeckner G."/>
            <person name="Schaap P."/>
        </authorList>
    </citation>
    <scope>NUCLEOTIDE SEQUENCE [LARGE SCALE GENOMIC DNA]</scope>
    <source>
        <strain evidence="4 5">TK</strain>
    </source>
</reference>
<gene>
    <name evidence="4" type="ORF">DLAC_04558</name>
</gene>
<feature type="compositionally biased region" description="Low complexity" evidence="2">
    <location>
        <begin position="181"/>
        <end position="204"/>
    </location>
</feature>
<feature type="compositionally biased region" description="Polar residues" evidence="2">
    <location>
        <begin position="350"/>
        <end position="360"/>
    </location>
</feature>
<comment type="caution">
    <text evidence="4">The sequence shown here is derived from an EMBL/GenBank/DDBJ whole genome shotgun (WGS) entry which is preliminary data.</text>
</comment>
<dbReference type="InParanoid" id="A0A151ZK50"/>
<feature type="compositionally biased region" description="Basic and acidic residues" evidence="2">
    <location>
        <begin position="110"/>
        <end position="140"/>
    </location>
</feature>
<dbReference type="OMA" id="ACIACKN"/>
<evidence type="ECO:0000256" key="1">
    <source>
        <dbReference type="PROSITE-ProRule" id="PRU00176"/>
    </source>
</evidence>
<evidence type="ECO:0000313" key="4">
    <source>
        <dbReference type="EMBL" id="KYQ94260.1"/>
    </source>
</evidence>
<keyword evidence="5" id="KW-1185">Reference proteome</keyword>
<dbReference type="Gene3D" id="3.30.70.330">
    <property type="match status" value="3"/>
</dbReference>
<dbReference type="GO" id="GO:0071013">
    <property type="term" value="C:catalytic step 2 spliceosome"/>
    <property type="evidence" value="ECO:0007669"/>
    <property type="project" value="TreeGrafter"/>
</dbReference>
<name>A0A151ZK50_TIELA</name>
<dbReference type="PANTHER" id="PTHR47330:SF1">
    <property type="entry name" value="POLY(U)-BINDING-SPLICING FACTOR PUF60"/>
    <property type="match status" value="1"/>
</dbReference>
<dbReference type="InterPro" id="IPR000504">
    <property type="entry name" value="RRM_dom"/>
</dbReference>
<dbReference type="CDD" id="cd12374">
    <property type="entry name" value="RRM_UHM_SPF45_PUF60"/>
    <property type="match status" value="1"/>
</dbReference>
<accession>A0A151ZK50</accession>
<dbReference type="AlphaFoldDB" id="A0A151ZK50"/>
<evidence type="ECO:0000259" key="3">
    <source>
        <dbReference type="PROSITE" id="PS50102"/>
    </source>
</evidence>
<sequence length="824" mass="92944">MENSDEEKNISFMNVDSVSSVSDKKKEPKFQFERSRSRSKSPVDMNRVNLQNNNNNNNNNNIIDSKDSESSPSTSKRSKSRSRSRDRSRERSHRSSRRHRSSSHRHKRDRSRDRDRDRDKDRDRDRSRERDRDRSRDRERRDRKHRSSKRKSRSRSRSRDLDRKERRDKESTTNGSGTAVTNETDGTTTTTTCTTSSSNSPSIPKRSRSKERKERHHRKRNRSESRSRSRSKSNSRDRERGDRDRDRDRERGERDRDRDSSHYRPKSPTRKPYDSTSTEEPPKKKLTGWDVNLPTSTENNEQVSNSVSVSSVPTSPSKPLIPTIPSVVSKQLSPITSSALPNPLIPHQPISVSNGSNGHLSPSSPNPIPNSSTAALSPNEKLTLQQLQQQQQNQEQIQCRIYVGSLNFNLTEQDITNAFAPFGIIKSLVLGKDGVGKSKGYCFIEYDSPESATNAINSMSKHYMGGRLIKVARPFIPTGNSSTNTIITNPFITQLSPPPPPLSTPQSPIPTPTFPISPQIHQYQQLQQVSIPIHAGIAVAQGQSHQPPLFIPPPPIIQSSQMTPLQPPLIPQPTLPTQQPNQENRIYIGSIPWNVTEDIIKSTFCGLGNILSCTLMNNPDTNRHKGYGFIDFETKKSADDAILTMNGFEINGRPIKVGRPVKGISNPTSSSSTSNTNSGSNSSTVSPLVVNNNKHQTNNNNHDNISLDDDNISISAEQRYILTQKLMGKDTNNKCLVLRNLMGSEDESDEFLEQDIKEECSKFGEIESIVIKNDINQLVKIFILFKDSSACIACKNKQNGRFFGGRSIKAEFYDVNLYNKKIYN</sequence>
<dbReference type="SUPFAM" id="SSF54928">
    <property type="entry name" value="RNA-binding domain, RBD"/>
    <property type="match status" value="2"/>
</dbReference>
<feature type="compositionally biased region" description="Basic and acidic residues" evidence="2">
    <location>
        <begin position="22"/>
        <end position="36"/>
    </location>
</feature>
<feature type="compositionally biased region" description="Basic residues" evidence="2">
    <location>
        <begin position="205"/>
        <end position="221"/>
    </location>
</feature>
<dbReference type="InterPro" id="IPR051974">
    <property type="entry name" value="PUF60_regulator"/>
</dbReference>
<feature type="compositionally biased region" description="Low complexity" evidence="2">
    <location>
        <begin position="52"/>
        <end position="61"/>
    </location>
</feature>
<feature type="domain" description="RRM" evidence="3">
    <location>
        <begin position="584"/>
        <end position="662"/>
    </location>
</feature>
<feature type="region of interest" description="Disordered" evidence="2">
    <location>
        <begin position="654"/>
        <end position="706"/>
    </location>
</feature>
<dbReference type="Pfam" id="PF00076">
    <property type="entry name" value="RRM_1"/>
    <property type="match status" value="3"/>
</dbReference>
<keyword evidence="1" id="KW-0694">RNA-binding</keyword>
<feature type="compositionally biased region" description="Low complexity" evidence="2">
    <location>
        <begin position="295"/>
        <end position="317"/>
    </location>
</feature>
<feature type="domain" description="RRM" evidence="3">
    <location>
        <begin position="399"/>
        <end position="471"/>
    </location>
</feature>
<dbReference type="PROSITE" id="PS50102">
    <property type="entry name" value="RRM"/>
    <property type="match status" value="2"/>
</dbReference>
<organism evidence="4 5">
    <name type="scientific">Tieghemostelium lacteum</name>
    <name type="common">Slime mold</name>
    <name type="synonym">Dictyostelium lacteum</name>
    <dbReference type="NCBI Taxonomy" id="361077"/>
    <lineage>
        <taxon>Eukaryota</taxon>
        <taxon>Amoebozoa</taxon>
        <taxon>Evosea</taxon>
        <taxon>Eumycetozoa</taxon>
        <taxon>Dictyostelia</taxon>
        <taxon>Dictyosteliales</taxon>
        <taxon>Raperosteliaceae</taxon>
        <taxon>Tieghemostelium</taxon>
    </lineage>
</organism>
<dbReference type="GO" id="GO:0006376">
    <property type="term" value="P:mRNA splice site recognition"/>
    <property type="evidence" value="ECO:0007669"/>
    <property type="project" value="TreeGrafter"/>
</dbReference>
<feature type="compositionally biased region" description="Basic residues" evidence="2">
    <location>
        <begin position="90"/>
        <end position="109"/>
    </location>
</feature>
<dbReference type="GO" id="GO:0003723">
    <property type="term" value="F:RNA binding"/>
    <property type="evidence" value="ECO:0007669"/>
    <property type="project" value="UniProtKB-UniRule"/>
</dbReference>
<protein>
    <submittedName>
        <fullName evidence="4">RNA-binding region RNP-1 domain-containing protein</fullName>
    </submittedName>
</protein>
<feature type="compositionally biased region" description="Low complexity" evidence="2">
    <location>
        <begin position="665"/>
        <end position="704"/>
    </location>
</feature>
<dbReference type="EMBL" id="LODT01000022">
    <property type="protein sequence ID" value="KYQ94260.1"/>
    <property type="molecule type" value="Genomic_DNA"/>
</dbReference>
<feature type="region of interest" description="Disordered" evidence="2">
    <location>
        <begin position="1"/>
        <end position="323"/>
    </location>
</feature>
<dbReference type="Proteomes" id="UP000076078">
    <property type="component" value="Unassembled WGS sequence"/>
</dbReference>
<dbReference type="PANTHER" id="PTHR47330">
    <property type="entry name" value="POLY(U)-BINDING-SPLICING FACTOR PUF60-B-RELATED"/>
    <property type="match status" value="1"/>
</dbReference>
<feature type="region of interest" description="Disordered" evidence="2">
    <location>
        <begin position="346"/>
        <end position="375"/>
    </location>
</feature>
<dbReference type="OrthoDB" id="20943at2759"/>
<evidence type="ECO:0000313" key="5">
    <source>
        <dbReference type="Proteomes" id="UP000076078"/>
    </source>
</evidence>
<feature type="compositionally biased region" description="Basic and acidic residues" evidence="2">
    <location>
        <begin position="234"/>
        <end position="262"/>
    </location>
</feature>
<proteinExistence type="predicted"/>
<dbReference type="SMART" id="SM00361">
    <property type="entry name" value="RRM_1"/>
    <property type="match status" value="3"/>
</dbReference>
<feature type="compositionally biased region" description="Basic residues" evidence="2">
    <location>
        <begin position="141"/>
        <end position="156"/>
    </location>
</feature>